<reference evidence="2 3" key="1">
    <citation type="journal article" date="2023" name="Nucleic Acids Res.">
        <title>The hologenome of Daphnia magna reveals possible DNA methylation and microbiome-mediated evolution of the host genome.</title>
        <authorList>
            <person name="Chaturvedi A."/>
            <person name="Li X."/>
            <person name="Dhandapani V."/>
            <person name="Marshall H."/>
            <person name="Kissane S."/>
            <person name="Cuenca-Cambronero M."/>
            <person name="Asole G."/>
            <person name="Calvet F."/>
            <person name="Ruiz-Romero M."/>
            <person name="Marangio P."/>
            <person name="Guigo R."/>
            <person name="Rago D."/>
            <person name="Mirbahai L."/>
            <person name="Eastwood N."/>
            <person name="Colbourne J.K."/>
            <person name="Zhou J."/>
            <person name="Mallon E."/>
            <person name="Orsini L."/>
        </authorList>
    </citation>
    <scope>NUCLEOTIDE SEQUENCE [LARGE SCALE GENOMIC DNA]</scope>
    <source>
        <strain evidence="2">LRV0_1</strain>
    </source>
</reference>
<proteinExistence type="predicted"/>
<sequence length="158" mass="18246">MSERRRRTLRKILMALAETIDEQCQLESKLINILDRNNIKDVNEIVQHIPSMAFGFVVLESCHAMSSAAIADVCADESIQSLWRMRQRMLERQMPIFGQLCGFAFCIEFPVQQLKDTRNANITKQVRISYESQPHEQNQTEHDSNNSVQSSEFDLLSI</sequence>
<accession>A0ABQ9Z805</accession>
<evidence type="ECO:0000313" key="3">
    <source>
        <dbReference type="Proteomes" id="UP001234178"/>
    </source>
</evidence>
<feature type="region of interest" description="Disordered" evidence="1">
    <location>
        <begin position="132"/>
        <end position="158"/>
    </location>
</feature>
<dbReference type="Proteomes" id="UP001234178">
    <property type="component" value="Unassembled WGS sequence"/>
</dbReference>
<comment type="caution">
    <text evidence="2">The sequence shown here is derived from an EMBL/GenBank/DDBJ whole genome shotgun (WGS) entry which is preliminary data.</text>
</comment>
<keyword evidence="3" id="KW-1185">Reference proteome</keyword>
<name>A0ABQ9Z805_9CRUS</name>
<protein>
    <submittedName>
        <fullName evidence="2">Uncharacterized protein</fullName>
    </submittedName>
</protein>
<organism evidence="2 3">
    <name type="scientific">Daphnia magna</name>
    <dbReference type="NCBI Taxonomy" id="35525"/>
    <lineage>
        <taxon>Eukaryota</taxon>
        <taxon>Metazoa</taxon>
        <taxon>Ecdysozoa</taxon>
        <taxon>Arthropoda</taxon>
        <taxon>Crustacea</taxon>
        <taxon>Branchiopoda</taxon>
        <taxon>Diplostraca</taxon>
        <taxon>Cladocera</taxon>
        <taxon>Anomopoda</taxon>
        <taxon>Daphniidae</taxon>
        <taxon>Daphnia</taxon>
    </lineage>
</organism>
<dbReference type="EMBL" id="JAOYFB010000002">
    <property type="protein sequence ID" value="KAK4009030.1"/>
    <property type="molecule type" value="Genomic_DNA"/>
</dbReference>
<evidence type="ECO:0000256" key="1">
    <source>
        <dbReference type="SAM" id="MobiDB-lite"/>
    </source>
</evidence>
<evidence type="ECO:0000313" key="2">
    <source>
        <dbReference type="EMBL" id="KAK4009030.1"/>
    </source>
</evidence>
<gene>
    <name evidence="2" type="ORF">OUZ56_014171</name>
</gene>